<dbReference type="KEGG" id="nsm:JO391_20415"/>
<feature type="transmembrane region" description="Helical" evidence="1">
    <location>
        <begin position="12"/>
        <end position="33"/>
    </location>
</feature>
<reference evidence="2" key="1">
    <citation type="submission" date="2021-02" db="EMBL/GenBank/DDBJ databases">
        <title>Rhodobacter shimadae sp. nov., an aerobic anoxygenic phototrophic bacterium isolated from a hot spring.</title>
        <authorList>
            <person name="Muramatsu S."/>
            <person name="Haruta S."/>
            <person name="Hirose S."/>
            <person name="Hanada S."/>
        </authorList>
    </citation>
    <scope>NUCLEOTIDE SEQUENCE</scope>
    <source>
        <strain evidence="2">N10</strain>
        <plasmid evidence="2">unnamed1</plasmid>
    </source>
</reference>
<dbReference type="InterPro" id="IPR018895">
    <property type="entry name" value="DUF2474"/>
</dbReference>
<accession>A0A8G0ZZQ2</accession>
<dbReference type="Proteomes" id="UP000826300">
    <property type="component" value="Plasmid unnamed1"/>
</dbReference>
<geneLocation type="plasmid" evidence="2 3">
    <name>unnamed1</name>
</geneLocation>
<dbReference type="RefSeq" id="WP_220664748.1">
    <property type="nucleotide sequence ID" value="NZ_CP069371.1"/>
</dbReference>
<keyword evidence="1" id="KW-0812">Transmembrane</keyword>
<sequence>MTARRSPLFARLGWFALYWLASVAALGVVAYGIRWAIS</sequence>
<protein>
    <submittedName>
        <fullName evidence="2">DUF2474 family protein</fullName>
    </submittedName>
</protein>
<organism evidence="2 3">
    <name type="scientific">Neotabrizicola shimadae</name>
    <dbReference type="NCBI Taxonomy" id="2807096"/>
    <lineage>
        <taxon>Bacteria</taxon>
        <taxon>Pseudomonadati</taxon>
        <taxon>Pseudomonadota</taxon>
        <taxon>Alphaproteobacteria</taxon>
        <taxon>Rhodobacterales</taxon>
        <taxon>Paracoccaceae</taxon>
        <taxon>Neotabrizicola</taxon>
    </lineage>
</organism>
<keyword evidence="3" id="KW-1185">Reference proteome</keyword>
<dbReference type="EMBL" id="CP069371">
    <property type="protein sequence ID" value="QYZ72156.1"/>
    <property type="molecule type" value="Genomic_DNA"/>
</dbReference>
<gene>
    <name evidence="2" type="ORF">JO391_20415</name>
</gene>
<evidence type="ECO:0000313" key="2">
    <source>
        <dbReference type="EMBL" id="QYZ72156.1"/>
    </source>
</evidence>
<evidence type="ECO:0000313" key="3">
    <source>
        <dbReference type="Proteomes" id="UP000826300"/>
    </source>
</evidence>
<keyword evidence="1" id="KW-0472">Membrane</keyword>
<evidence type="ECO:0000256" key="1">
    <source>
        <dbReference type="SAM" id="Phobius"/>
    </source>
</evidence>
<dbReference type="Pfam" id="PF10617">
    <property type="entry name" value="DUF2474"/>
    <property type="match status" value="1"/>
</dbReference>
<dbReference type="AlphaFoldDB" id="A0A8G0ZZQ2"/>
<keyword evidence="1" id="KW-1133">Transmembrane helix</keyword>
<name>A0A8G0ZZQ2_9RHOB</name>
<keyword evidence="2" id="KW-0614">Plasmid</keyword>
<proteinExistence type="predicted"/>